<dbReference type="GO" id="GO:0005840">
    <property type="term" value="C:ribosome"/>
    <property type="evidence" value="ECO:0007669"/>
    <property type="project" value="UniProtKB-KW"/>
</dbReference>
<keyword evidence="3 4" id="KW-0687">Ribonucleoprotein</keyword>
<dbReference type="PANTHER" id="PTHR12059:SF5">
    <property type="entry name" value="LARGE RIBOSOMAL SUBUNIT PROTEIN UL23M"/>
    <property type="match status" value="1"/>
</dbReference>
<dbReference type="GO" id="GO:0003735">
    <property type="term" value="F:structural constituent of ribosome"/>
    <property type="evidence" value="ECO:0007669"/>
    <property type="project" value="InterPro"/>
</dbReference>
<organism evidence="5 6">
    <name type="scientific">Candidatus Uhrbacteria bacterium RIFCSPHIGHO2_12_FULL_60_25</name>
    <dbReference type="NCBI Taxonomy" id="1802399"/>
    <lineage>
        <taxon>Bacteria</taxon>
        <taxon>Candidatus Uhriibacteriota</taxon>
    </lineage>
</organism>
<dbReference type="GO" id="GO:0019843">
    <property type="term" value="F:rRNA binding"/>
    <property type="evidence" value="ECO:0007669"/>
    <property type="project" value="UniProtKB-UniRule"/>
</dbReference>
<dbReference type="Gene3D" id="3.30.70.330">
    <property type="match status" value="1"/>
</dbReference>
<dbReference type="EMBL" id="MGEH01000015">
    <property type="protein sequence ID" value="OGL79247.1"/>
    <property type="molecule type" value="Genomic_DNA"/>
</dbReference>
<dbReference type="STRING" id="1802399.A3E39_00360"/>
<reference evidence="5 6" key="1">
    <citation type="journal article" date="2016" name="Nat. Commun.">
        <title>Thousands of microbial genomes shed light on interconnected biogeochemical processes in an aquifer system.</title>
        <authorList>
            <person name="Anantharaman K."/>
            <person name="Brown C.T."/>
            <person name="Hug L.A."/>
            <person name="Sharon I."/>
            <person name="Castelle C.J."/>
            <person name="Probst A.J."/>
            <person name="Thomas B.C."/>
            <person name="Singh A."/>
            <person name="Wilkins M.J."/>
            <person name="Karaoz U."/>
            <person name="Brodie E.L."/>
            <person name="Williams K.H."/>
            <person name="Hubbard S.S."/>
            <person name="Banfield J.F."/>
        </authorList>
    </citation>
    <scope>NUCLEOTIDE SEQUENCE [LARGE SCALE GENOMIC DNA]</scope>
</reference>
<sequence length="87" mass="9741">MKPHVSEKAAYLADRGVYVFDVPLHANKVEIRKAVEALYKVNVTNVRTERGIGKIVRRGRVAGKRSDWKKALVEVQKGQSINLVEGV</sequence>
<dbReference type="Pfam" id="PF00276">
    <property type="entry name" value="Ribosomal_L23"/>
    <property type="match status" value="1"/>
</dbReference>
<dbReference type="InterPro" id="IPR012678">
    <property type="entry name" value="Ribosomal_uL23/eL15/eS24_sf"/>
</dbReference>
<evidence type="ECO:0000256" key="3">
    <source>
        <dbReference type="ARBA" id="ARBA00023274"/>
    </source>
</evidence>
<dbReference type="GO" id="GO:0006412">
    <property type="term" value="P:translation"/>
    <property type="evidence" value="ECO:0007669"/>
    <property type="project" value="UniProtKB-UniRule"/>
</dbReference>
<comment type="caution">
    <text evidence="5">The sequence shown here is derived from an EMBL/GenBank/DDBJ whole genome shotgun (WGS) entry which is preliminary data.</text>
</comment>
<evidence type="ECO:0000313" key="5">
    <source>
        <dbReference type="EMBL" id="OGL79247.1"/>
    </source>
</evidence>
<evidence type="ECO:0000313" key="6">
    <source>
        <dbReference type="Proteomes" id="UP000176603"/>
    </source>
</evidence>
<keyword evidence="4" id="KW-0699">rRNA-binding</keyword>
<dbReference type="AlphaFoldDB" id="A0A1F7UNH9"/>
<dbReference type="InterPro" id="IPR012677">
    <property type="entry name" value="Nucleotide-bd_a/b_plait_sf"/>
</dbReference>
<protein>
    <recommendedName>
        <fullName evidence="4">Large ribosomal subunit protein uL23</fullName>
    </recommendedName>
</protein>
<gene>
    <name evidence="4" type="primary">rplW</name>
    <name evidence="5" type="ORF">A3E39_00360</name>
</gene>
<comment type="subunit">
    <text evidence="4">Part of the 50S ribosomal subunit. Contacts protein L29, and trigger factor when it is bound to the ribosome.</text>
</comment>
<dbReference type="NCBIfam" id="NF004363">
    <property type="entry name" value="PRK05738.2-4"/>
    <property type="match status" value="1"/>
</dbReference>
<dbReference type="PANTHER" id="PTHR12059">
    <property type="entry name" value="RIBOSOMAL PROTEIN L23-RELATED"/>
    <property type="match status" value="1"/>
</dbReference>
<dbReference type="GO" id="GO:1990904">
    <property type="term" value="C:ribonucleoprotein complex"/>
    <property type="evidence" value="ECO:0007669"/>
    <property type="project" value="UniProtKB-KW"/>
</dbReference>
<keyword evidence="4" id="KW-0694">RNA-binding</keyword>
<comment type="function">
    <text evidence="4">One of the early assembly proteins it binds 23S rRNA. One of the proteins that surrounds the polypeptide exit tunnel on the outside of the ribosome. Forms the main docking site for trigger factor binding to the ribosome.</text>
</comment>
<dbReference type="SUPFAM" id="SSF54189">
    <property type="entry name" value="Ribosomal proteins S24e, L23 and L15e"/>
    <property type="match status" value="1"/>
</dbReference>
<dbReference type="Proteomes" id="UP000176603">
    <property type="component" value="Unassembled WGS sequence"/>
</dbReference>
<evidence type="ECO:0000256" key="4">
    <source>
        <dbReference type="HAMAP-Rule" id="MF_01369"/>
    </source>
</evidence>
<comment type="similarity">
    <text evidence="1 4">Belongs to the universal ribosomal protein uL23 family.</text>
</comment>
<dbReference type="InterPro" id="IPR013025">
    <property type="entry name" value="Ribosomal_uL23-like"/>
</dbReference>
<name>A0A1F7UNH9_9BACT</name>
<accession>A0A1F7UNH9</accession>
<evidence type="ECO:0000256" key="2">
    <source>
        <dbReference type="ARBA" id="ARBA00022980"/>
    </source>
</evidence>
<dbReference type="HAMAP" id="MF_01369_B">
    <property type="entry name" value="Ribosomal_uL23_B"/>
    <property type="match status" value="1"/>
</dbReference>
<evidence type="ECO:0000256" key="1">
    <source>
        <dbReference type="ARBA" id="ARBA00006700"/>
    </source>
</evidence>
<keyword evidence="2 4" id="KW-0689">Ribosomal protein</keyword>
<proteinExistence type="inferred from homology"/>